<protein>
    <submittedName>
        <fullName evidence="3">Lysophospholipase L1</fullName>
    </submittedName>
</protein>
<dbReference type="InterPro" id="IPR013830">
    <property type="entry name" value="SGNH_hydro"/>
</dbReference>
<dbReference type="Gene3D" id="3.40.50.1110">
    <property type="entry name" value="SGNH hydrolase"/>
    <property type="match status" value="1"/>
</dbReference>
<evidence type="ECO:0000259" key="2">
    <source>
        <dbReference type="Pfam" id="PF13472"/>
    </source>
</evidence>
<dbReference type="PANTHER" id="PTHR30383:SF27">
    <property type="entry name" value="SPORE GERMINATION LIPASE LIPC"/>
    <property type="match status" value="1"/>
</dbReference>
<evidence type="ECO:0000256" key="1">
    <source>
        <dbReference type="SAM" id="MobiDB-lite"/>
    </source>
</evidence>
<dbReference type="EMBL" id="FOJW01000004">
    <property type="protein sequence ID" value="SFA97150.1"/>
    <property type="molecule type" value="Genomic_DNA"/>
</dbReference>
<dbReference type="CDD" id="cd04506">
    <property type="entry name" value="SGNH_hydrolase_YpmR_like"/>
    <property type="match status" value="1"/>
</dbReference>
<dbReference type="AlphaFoldDB" id="A0A1I0X9Y6"/>
<dbReference type="Proteomes" id="UP000198642">
    <property type="component" value="Unassembled WGS sequence"/>
</dbReference>
<name>A0A1I0X9Y6_9BACI</name>
<feature type="region of interest" description="Disordered" evidence="1">
    <location>
        <begin position="30"/>
        <end position="69"/>
    </location>
</feature>
<proteinExistence type="predicted"/>
<sequence length="300" mass="34426">MNRRYMLIILGILLAGITFFLIVQQQETPSQESNNQVTQQDQTKNTETSSNKTDTADDEDVSTEEATEESVSQLQELFQQAVSRTVNFFMSRDTHITAIGDSLTQGVGDNVVDGGYVGILDKTINESIQLVSFDQYGKRGNRSDQLLERLNKQEIEQSIEQSNIVLITIGANDIMQVVKENFTSLQIEDFTTAKRAYEDRLHQIFDKINVLNPNTDIYLIGIYNPFVNYFGDIEELEMIVNSWNETSRNVTEQYHDTTFIPVADLFEDTDKDLFADDNFHPNHQGYQQFTRRVLEFLTDQ</sequence>
<dbReference type="OrthoDB" id="252349at2"/>
<accession>A0A1I0X9Y6</accession>
<dbReference type="InterPro" id="IPR036514">
    <property type="entry name" value="SGNH_hydro_sf"/>
</dbReference>
<feature type="compositionally biased region" description="Acidic residues" evidence="1">
    <location>
        <begin position="56"/>
        <end position="68"/>
    </location>
</feature>
<reference evidence="3 4" key="1">
    <citation type="submission" date="2016-10" db="EMBL/GenBank/DDBJ databases">
        <authorList>
            <person name="de Groot N.N."/>
        </authorList>
    </citation>
    <scope>NUCLEOTIDE SEQUENCE [LARGE SCALE GENOMIC DNA]</scope>
    <source>
        <strain evidence="3 4">CGMCC 1.3702</strain>
    </source>
</reference>
<dbReference type="PANTHER" id="PTHR30383">
    <property type="entry name" value="THIOESTERASE 1/PROTEASE 1/LYSOPHOSPHOLIPASE L1"/>
    <property type="match status" value="1"/>
</dbReference>
<dbReference type="GO" id="GO:0004622">
    <property type="term" value="F:phosphatidylcholine lysophospholipase activity"/>
    <property type="evidence" value="ECO:0007669"/>
    <property type="project" value="TreeGrafter"/>
</dbReference>
<evidence type="ECO:0000313" key="3">
    <source>
        <dbReference type="EMBL" id="SFA97150.1"/>
    </source>
</evidence>
<gene>
    <name evidence="3" type="ORF">SAMN04488072_104234</name>
</gene>
<evidence type="ECO:0000313" key="4">
    <source>
        <dbReference type="Proteomes" id="UP000198642"/>
    </source>
</evidence>
<dbReference type="InterPro" id="IPR051532">
    <property type="entry name" value="Ester_Hydrolysis_Enzymes"/>
</dbReference>
<dbReference type="SUPFAM" id="SSF52266">
    <property type="entry name" value="SGNH hydrolase"/>
    <property type="match status" value="1"/>
</dbReference>
<feature type="compositionally biased region" description="Polar residues" evidence="1">
    <location>
        <begin position="30"/>
        <end position="52"/>
    </location>
</feature>
<dbReference type="STRING" id="237679.SAMN04488072_104234"/>
<dbReference type="RefSeq" id="WP_090235612.1">
    <property type="nucleotide sequence ID" value="NZ_FOJW01000004.1"/>
</dbReference>
<feature type="domain" description="SGNH hydrolase-type esterase" evidence="2">
    <location>
        <begin position="98"/>
        <end position="287"/>
    </location>
</feature>
<dbReference type="Pfam" id="PF13472">
    <property type="entry name" value="Lipase_GDSL_2"/>
    <property type="match status" value="1"/>
</dbReference>
<organism evidence="3 4">
    <name type="scientific">Lentibacillus halodurans</name>
    <dbReference type="NCBI Taxonomy" id="237679"/>
    <lineage>
        <taxon>Bacteria</taxon>
        <taxon>Bacillati</taxon>
        <taxon>Bacillota</taxon>
        <taxon>Bacilli</taxon>
        <taxon>Bacillales</taxon>
        <taxon>Bacillaceae</taxon>
        <taxon>Lentibacillus</taxon>
    </lineage>
</organism>
<keyword evidence="4" id="KW-1185">Reference proteome</keyword>